<dbReference type="EMBL" id="JFBX01000099">
    <property type="protein sequence ID" value="KXH50137.1"/>
    <property type="molecule type" value="Genomic_DNA"/>
</dbReference>
<protein>
    <submittedName>
        <fullName evidence="1">Uncharacterized protein</fullName>
    </submittedName>
</protein>
<evidence type="ECO:0000313" key="1">
    <source>
        <dbReference type="EMBL" id="KXH50137.1"/>
    </source>
</evidence>
<dbReference type="AlphaFoldDB" id="A0A135TPW1"/>
<dbReference type="Proteomes" id="UP000070328">
    <property type="component" value="Unassembled WGS sequence"/>
</dbReference>
<gene>
    <name evidence="1" type="ORF">CSIM01_07361</name>
</gene>
<evidence type="ECO:0000313" key="2">
    <source>
        <dbReference type="Proteomes" id="UP000070328"/>
    </source>
</evidence>
<reference evidence="1 2" key="1">
    <citation type="submission" date="2014-02" db="EMBL/GenBank/DDBJ databases">
        <title>The genome sequence of Colletotrichum simmondsii CBS122122.</title>
        <authorList>
            <person name="Baroncelli R."/>
            <person name="Thon M.R."/>
        </authorList>
    </citation>
    <scope>NUCLEOTIDE SEQUENCE [LARGE SCALE GENOMIC DNA]</scope>
    <source>
        <strain evidence="1 2">CBS122122</strain>
    </source>
</reference>
<proteinExistence type="predicted"/>
<organism evidence="1 2">
    <name type="scientific">Colletotrichum simmondsii</name>
    <dbReference type="NCBI Taxonomy" id="703756"/>
    <lineage>
        <taxon>Eukaryota</taxon>
        <taxon>Fungi</taxon>
        <taxon>Dikarya</taxon>
        <taxon>Ascomycota</taxon>
        <taxon>Pezizomycotina</taxon>
        <taxon>Sordariomycetes</taxon>
        <taxon>Hypocreomycetidae</taxon>
        <taxon>Glomerellales</taxon>
        <taxon>Glomerellaceae</taxon>
        <taxon>Colletotrichum</taxon>
        <taxon>Colletotrichum acutatum species complex</taxon>
    </lineage>
</organism>
<sequence length="153" mass="16842">MAISVEATVGLIALFIALLQTVFAIAQTLFAFLQWMGRKNDLTTASTRKPPRHLTWLSHQQIHLAMNSADSELVDHSAGGRITKIVQNHILMPSIPDNRRIRLRNTEGTSQIPWAAQPGRQLLDCGKEVTWHLSVTNGAMTDGGNSRITGACF</sequence>
<accession>A0A135TPW1</accession>
<keyword evidence="2" id="KW-1185">Reference proteome</keyword>
<name>A0A135TPW1_9PEZI</name>
<comment type="caution">
    <text evidence="1">The sequence shown here is derived from an EMBL/GenBank/DDBJ whole genome shotgun (WGS) entry which is preliminary data.</text>
</comment>